<dbReference type="RefSeq" id="WP_068448368.1">
    <property type="nucleotide sequence ID" value="NZ_CP013862.1"/>
</dbReference>
<dbReference type="PROSITE" id="PS00211">
    <property type="entry name" value="ABC_TRANSPORTER_1"/>
    <property type="match status" value="1"/>
</dbReference>
<dbReference type="SMART" id="SM00382">
    <property type="entry name" value="AAA"/>
    <property type="match status" value="1"/>
</dbReference>
<keyword evidence="1" id="KW-0813">Transport</keyword>
<dbReference type="PANTHER" id="PTHR42781:SF4">
    <property type="entry name" value="SPERMIDINE_PUTRESCINE IMPORT ATP-BINDING PROTEIN POTA"/>
    <property type="match status" value="1"/>
</dbReference>
<gene>
    <name evidence="5" type="ORF">AOX59_13830</name>
</gene>
<dbReference type="InterPro" id="IPR050093">
    <property type="entry name" value="ABC_SmlMolc_Importer"/>
</dbReference>
<dbReference type="SUPFAM" id="SSF52540">
    <property type="entry name" value="P-loop containing nucleoside triphosphate hydrolases"/>
    <property type="match status" value="1"/>
</dbReference>
<dbReference type="GO" id="GO:0016887">
    <property type="term" value="F:ATP hydrolysis activity"/>
    <property type="evidence" value="ECO:0007669"/>
    <property type="project" value="InterPro"/>
</dbReference>
<dbReference type="GO" id="GO:0005524">
    <property type="term" value="F:ATP binding"/>
    <property type="evidence" value="ECO:0007669"/>
    <property type="project" value="UniProtKB-KW"/>
</dbReference>
<dbReference type="OrthoDB" id="9802264at2"/>
<dbReference type="Pfam" id="PF00005">
    <property type="entry name" value="ABC_tran"/>
    <property type="match status" value="1"/>
</dbReference>
<dbReference type="Proteomes" id="UP000050331">
    <property type="component" value="Chromosome"/>
</dbReference>
<protein>
    <submittedName>
        <fullName evidence="5">ABC transporter</fullName>
    </submittedName>
</protein>
<dbReference type="PANTHER" id="PTHR42781">
    <property type="entry name" value="SPERMIDINE/PUTRESCINE IMPORT ATP-BINDING PROTEIN POTA"/>
    <property type="match status" value="1"/>
</dbReference>
<evidence type="ECO:0000256" key="3">
    <source>
        <dbReference type="ARBA" id="ARBA00022840"/>
    </source>
</evidence>
<dbReference type="InterPro" id="IPR017871">
    <property type="entry name" value="ABC_transporter-like_CS"/>
</dbReference>
<dbReference type="InterPro" id="IPR027417">
    <property type="entry name" value="P-loop_NTPase"/>
</dbReference>
<keyword evidence="2" id="KW-0547">Nucleotide-binding</keyword>
<evidence type="ECO:0000313" key="5">
    <source>
        <dbReference type="EMBL" id="ALX50654.1"/>
    </source>
</evidence>
<evidence type="ECO:0000313" key="6">
    <source>
        <dbReference type="Proteomes" id="UP000050331"/>
    </source>
</evidence>
<organism evidence="5 6">
    <name type="scientific">Lentibacillus amyloliquefaciens</name>
    <dbReference type="NCBI Taxonomy" id="1472767"/>
    <lineage>
        <taxon>Bacteria</taxon>
        <taxon>Bacillati</taxon>
        <taxon>Bacillota</taxon>
        <taxon>Bacilli</taxon>
        <taxon>Bacillales</taxon>
        <taxon>Bacillaceae</taxon>
        <taxon>Lentibacillus</taxon>
    </lineage>
</organism>
<accession>A0A0U4FPQ8</accession>
<proteinExistence type="predicted"/>
<dbReference type="EMBL" id="CP013862">
    <property type="protein sequence ID" value="ALX50654.1"/>
    <property type="molecule type" value="Genomic_DNA"/>
</dbReference>
<dbReference type="InterPro" id="IPR003439">
    <property type="entry name" value="ABC_transporter-like_ATP-bd"/>
</dbReference>
<dbReference type="Gene3D" id="3.40.50.300">
    <property type="entry name" value="P-loop containing nucleotide triphosphate hydrolases"/>
    <property type="match status" value="1"/>
</dbReference>
<dbReference type="InterPro" id="IPR003593">
    <property type="entry name" value="AAA+_ATPase"/>
</dbReference>
<dbReference type="PROSITE" id="PS50893">
    <property type="entry name" value="ABC_TRANSPORTER_2"/>
    <property type="match status" value="1"/>
</dbReference>
<dbReference type="KEGG" id="lao:AOX59_13830"/>
<feature type="domain" description="ABC transporter" evidence="4">
    <location>
        <begin position="1"/>
        <end position="205"/>
    </location>
</feature>
<keyword evidence="3" id="KW-0067">ATP-binding</keyword>
<evidence type="ECO:0000259" key="4">
    <source>
        <dbReference type="PROSITE" id="PS50893"/>
    </source>
</evidence>
<name>A0A0U4FPQ8_9BACI</name>
<reference evidence="5 6" key="1">
    <citation type="submission" date="2016-01" db="EMBL/GenBank/DDBJ databases">
        <title>Complete genome sequence of strain Lentibacillus amyloliquefaciens LAM0015T isolated from saline sediment.</title>
        <authorList>
            <person name="Wang J.-L."/>
            <person name="He M.-X."/>
        </authorList>
    </citation>
    <scope>NUCLEOTIDE SEQUENCE [LARGE SCALE GENOMIC DNA]</scope>
    <source>
        <strain evidence="5 6">LAM0015</strain>
    </source>
</reference>
<sequence>MLSVDIQKNLQAFLLDVHFSVNSEIAVLFGPSGAGKTTILNCIAGLSMPNAGQITLNQRAFYPENKKPVPAAKRHIGYVFQDYALFPHMTVKKNIRYGLKDDQLMCRLTDMMGINHLLDKYPSQISGGEKQRVALSRAFVTQPDALLLDEPFSSLDRQTKLECQNELLELHKLWRIPVLLVTHDEQEASMLGDRILKLDKGKIII</sequence>
<dbReference type="AlphaFoldDB" id="A0A0U4FPQ8"/>
<evidence type="ECO:0000256" key="1">
    <source>
        <dbReference type="ARBA" id="ARBA00022448"/>
    </source>
</evidence>
<evidence type="ECO:0000256" key="2">
    <source>
        <dbReference type="ARBA" id="ARBA00022741"/>
    </source>
</evidence>
<keyword evidence="6" id="KW-1185">Reference proteome</keyword>
<dbReference type="STRING" id="1472767.AOX59_13830"/>